<dbReference type="Pfam" id="PF01380">
    <property type="entry name" value="SIS"/>
    <property type="match status" value="1"/>
</dbReference>
<dbReference type="GO" id="GO:0016787">
    <property type="term" value="F:hydrolase activity"/>
    <property type="evidence" value="ECO:0007669"/>
    <property type="project" value="UniProtKB-KW"/>
</dbReference>
<dbReference type="PANTHER" id="PTHR10937:SF14">
    <property type="entry name" value="FRUCTOSELYSINE 6-PHOSPHATE DEGLYCASE"/>
    <property type="match status" value="1"/>
</dbReference>
<proteinExistence type="predicted"/>
<dbReference type="GO" id="GO:0006002">
    <property type="term" value="P:fructose 6-phosphate metabolic process"/>
    <property type="evidence" value="ECO:0007669"/>
    <property type="project" value="TreeGrafter"/>
</dbReference>
<protein>
    <recommendedName>
        <fullName evidence="1">Fructosamine deglycase</fullName>
        <ecNumber evidence="1">3.5.-.-</ecNumber>
    </recommendedName>
</protein>
<dbReference type="PIRSF" id="PIRSF009290">
    <property type="entry name" value="FrlB"/>
    <property type="match status" value="1"/>
</dbReference>
<dbReference type="EMBL" id="CP018178">
    <property type="protein sequence ID" value="AUJ31030.1"/>
    <property type="molecule type" value="Genomic_DNA"/>
</dbReference>
<dbReference type="InterPro" id="IPR046348">
    <property type="entry name" value="SIS_dom_sf"/>
</dbReference>
<dbReference type="Gene3D" id="3.40.50.10490">
    <property type="entry name" value="Glucose-6-phosphate isomerase like protein, domain 1"/>
    <property type="match status" value="2"/>
</dbReference>
<dbReference type="KEGG" id="lhw:BSQ49_12370"/>
<dbReference type="GO" id="GO:0004360">
    <property type="term" value="F:glutamine-fructose-6-phosphate transaminase (isomerizing) activity"/>
    <property type="evidence" value="ECO:0007669"/>
    <property type="project" value="TreeGrafter"/>
</dbReference>
<dbReference type="SUPFAM" id="SSF53697">
    <property type="entry name" value="SIS domain"/>
    <property type="match status" value="1"/>
</dbReference>
<dbReference type="PROSITE" id="PS51464">
    <property type="entry name" value="SIS"/>
    <property type="match status" value="1"/>
</dbReference>
<evidence type="ECO:0000313" key="3">
    <source>
        <dbReference type="EMBL" id="AUJ31030.1"/>
    </source>
</evidence>
<dbReference type="InterPro" id="IPR035488">
    <property type="entry name" value="FrlB_SIS"/>
</dbReference>
<dbReference type="Proteomes" id="UP000314960">
    <property type="component" value="Plasmid pL11822-2"/>
</dbReference>
<reference evidence="3 4" key="1">
    <citation type="submission" date="2016-11" db="EMBL/GenBank/DDBJ databases">
        <title>Interaction between Lactobacillus species and yeast in water kefir.</title>
        <authorList>
            <person name="Behr J."/>
            <person name="Xu D."/>
            <person name="Vogel R.F."/>
        </authorList>
    </citation>
    <scope>NUCLEOTIDE SEQUENCE [LARGE SCALE GENOMIC DNA]</scope>
    <source>
        <strain evidence="3 4">TMW 1.1822</strain>
        <plasmid evidence="4">pl11822-2</plasmid>
    </source>
</reference>
<dbReference type="InterPro" id="IPR001347">
    <property type="entry name" value="SIS_dom"/>
</dbReference>
<gene>
    <name evidence="3" type="ORF">BSQ49_12370</name>
</gene>
<keyword evidence="3" id="KW-0413">Isomerase</keyword>
<evidence type="ECO:0000313" key="4">
    <source>
        <dbReference type="Proteomes" id="UP000314960"/>
    </source>
</evidence>
<dbReference type="GO" id="GO:0097367">
    <property type="term" value="F:carbohydrate derivative binding"/>
    <property type="evidence" value="ECO:0007669"/>
    <property type="project" value="InterPro"/>
</dbReference>
<keyword evidence="3" id="KW-0614">Plasmid</keyword>
<feature type="domain" description="SIS" evidence="2">
    <location>
        <begin position="26"/>
        <end position="157"/>
    </location>
</feature>
<dbReference type="AlphaFoldDB" id="A0A3Q8CB36"/>
<dbReference type="EC" id="3.5.-.-" evidence="1"/>
<dbReference type="GO" id="GO:0016853">
    <property type="term" value="F:isomerase activity"/>
    <property type="evidence" value="ECO:0007669"/>
    <property type="project" value="UniProtKB-KW"/>
</dbReference>
<dbReference type="PANTHER" id="PTHR10937">
    <property type="entry name" value="GLUCOSAMINE--FRUCTOSE-6-PHOSPHATE AMINOTRANSFERASE, ISOMERIZING"/>
    <property type="match status" value="1"/>
</dbReference>
<comment type="function">
    <text evidence="1">Catalyzes the conversion of a range of fructosamine 6-phosphates to glucose 6-phosphate and a free amino acid.</text>
</comment>
<name>A0A3Q8CB36_9LACO</name>
<accession>A0A3Q8CB36</accession>
<geneLocation type="plasmid" evidence="4">
    <name>pl11822-2</name>
</geneLocation>
<dbReference type="GO" id="GO:0006047">
    <property type="term" value="P:UDP-N-acetylglucosamine metabolic process"/>
    <property type="evidence" value="ECO:0007669"/>
    <property type="project" value="TreeGrafter"/>
</dbReference>
<keyword evidence="1" id="KW-0378">Hydrolase</keyword>
<dbReference type="RefSeq" id="WP_141055989.1">
    <property type="nucleotide sequence ID" value="NZ_CP018178.1"/>
</dbReference>
<evidence type="ECO:0000259" key="2">
    <source>
        <dbReference type="PROSITE" id="PS51464"/>
    </source>
</evidence>
<organism evidence="3 4">
    <name type="scientific">Liquorilactobacillus hordei</name>
    <dbReference type="NCBI Taxonomy" id="468911"/>
    <lineage>
        <taxon>Bacteria</taxon>
        <taxon>Bacillati</taxon>
        <taxon>Bacillota</taxon>
        <taxon>Bacilli</taxon>
        <taxon>Lactobacillales</taxon>
        <taxon>Lactobacillaceae</taxon>
        <taxon>Liquorilactobacillus</taxon>
    </lineage>
</organism>
<dbReference type="GO" id="GO:0006487">
    <property type="term" value="P:protein N-linked glycosylation"/>
    <property type="evidence" value="ECO:0007669"/>
    <property type="project" value="TreeGrafter"/>
</dbReference>
<dbReference type="CDD" id="cd05710">
    <property type="entry name" value="SIS_1"/>
    <property type="match status" value="1"/>
</dbReference>
<sequence>MLKFDAEKFIDEGKKGYQLREKIEEIATKLYDEGIRNIFFTASGGSNAVMQPFNYWMEIKSDIPSYLITAADFLATGSKKLKKDSLVILLSKSGDTKETVAIAKKMEELGVRTVSFVNKEDTPLQEHSTHTIDTFGYHPQEMAFYFLIGKILQKNQEFSEYEKFADELKHLPEDMNLVAEEIDEQARNFAEKYQNADYQIWVGSGDLWGTTYCYSMCVLEESQWLRTKSVSSPEFFHGTFELVEKGVPVVLLKSEGPTRAMDDRVAKFASTYTDEFEEFDMSSFSLPHISKEFRALVEAPVMWAALRRISLHLEDVRNHSLDKRRYYRVVEY</sequence>
<comment type="subunit">
    <text evidence="1">Homooctamer.</text>
</comment>
<evidence type="ECO:0000256" key="1">
    <source>
        <dbReference type="PIRNR" id="PIRNR009290"/>
    </source>
</evidence>
<keyword evidence="1" id="KW-0119">Carbohydrate metabolism</keyword>
<dbReference type="InterPro" id="IPR024713">
    <property type="entry name" value="Fructosamine_deglycase_FrlB"/>
</dbReference>